<dbReference type="Gene3D" id="3.30.1240.10">
    <property type="match status" value="1"/>
</dbReference>
<dbReference type="InterPro" id="IPR006379">
    <property type="entry name" value="HAD-SF_hydro_IIB"/>
</dbReference>
<dbReference type="SFLD" id="SFLDS00003">
    <property type="entry name" value="Haloacid_Dehalogenase"/>
    <property type="match status" value="1"/>
</dbReference>
<evidence type="ECO:0000313" key="2">
    <source>
        <dbReference type="Proteomes" id="UP000252479"/>
    </source>
</evidence>
<dbReference type="NCBIfam" id="TIGR01484">
    <property type="entry name" value="HAD-SF-IIB"/>
    <property type="match status" value="1"/>
</dbReference>
<proteinExistence type="predicted"/>
<gene>
    <name evidence="1" type="ORF">CIK83_13540</name>
</gene>
<dbReference type="OrthoDB" id="9781413at2"/>
<dbReference type="InterPro" id="IPR000150">
    <property type="entry name" value="Cof"/>
</dbReference>
<dbReference type="RefSeq" id="WP_086960249.1">
    <property type="nucleotide sequence ID" value="NZ_AP018681.1"/>
</dbReference>
<dbReference type="NCBIfam" id="TIGR00099">
    <property type="entry name" value="Cof-subfamily"/>
    <property type="match status" value="1"/>
</dbReference>
<sequence>MTYQFLALDLDGTTLQNDHTLNPAVKSYVQKIKHDYPVMIVTGRHHTAAKPYYDELELTTPIICCNGVYRYDYSSQQPQSSMPIPHDFAQQFLNLAHSFKLQLVMYTADGMAFSQKDPISYMLPLYAWAQSYPVKNRPNIYQVSSFEQELKQTEYIWKFVVQGEEERFTAFLQLPFIQQYFSGSMSGPNRIDLAMKGHSKGNALSHYLQIVKVNAQQVVAAGDNYNDISMLQSAGCGIAMHHAHQEVKQHANIICSTDNHGEGLSQLLHQYFPL</sequence>
<dbReference type="PANTHER" id="PTHR10000:SF58">
    <property type="entry name" value="PYRIDOXAL PHOSPHATE PHOSPHATASE YBHA"/>
    <property type="match status" value="1"/>
</dbReference>
<dbReference type="SFLD" id="SFLDG01140">
    <property type="entry name" value="C2.B:_Phosphomannomutase_and_P"/>
    <property type="match status" value="1"/>
</dbReference>
<dbReference type="AlphaFoldDB" id="A0A368LJC4"/>
<comment type="caution">
    <text evidence="1">The sequence shown here is derived from an EMBL/GenBank/DDBJ whole genome shotgun (WGS) entry which is preliminary data.</text>
</comment>
<dbReference type="Proteomes" id="UP000252479">
    <property type="component" value="Unassembled WGS sequence"/>
</dbReference>
<dbReference type="GO" id="GO:0000287">
    <property type="term" value="F:magnesium ion binding"/>
    <property type="evidence" value="ECO:0007669"/>
    <property type="project" value="TreeGrafter"/>
</dbReference>
<protein>
    <submittedName>
        <fullName evidence="1">Cof-type HAD-IIB family hydrolase</fullName>
    </submittedName>
</protein>
<dbReference type="PANTHER" id="PTHR10000">
    <property type="entry name" value="PHOSPHOSERINE PHOSPHATASE"/>
    <property type="match status" value="1"/>
</dbReference>
<dbReference type="EMBL" id="QPGL01000002">
    <property type="protein sequence ID" value="RCS70453.1"/>
    <property type="molecule type" value="Genomic_DNA"/>
</dbReference>
<accession>A0A368LJC4</accession>
<dbReference type="GeneID" id="303189945"/>
<name>A0A368LJC4_9VIBR</name>
<keyword evidence="2" id="KW-1185">Reference proteome</keyword>
<dbReference type="InterPro" id="IPR023214">
    <property type="entry name" value="HAD_sf"/>
</dbReference>
<dbReference type="Gene3D" id="3.40.50.1000">
    <property type="entry name" value="HAD superfamily/HAD-like"/>
    <property type="match status" value="1"/>
</dbReference>
<dbReference type="GO" id="GO:0016791">
    <property type="term" value="F:phosphatase activity"/>
    <property type="evidence" value="ECO:0007669"/>
    <property type="project" value="TreeGrafter"/>
</dbReference>
<dbReference type="Pfam" id="PF08282">
    <property type="entry name" value="Hydrolase_3"/>
    <property type="match status" value="1"/>
</dbReference>
<keyword evidence="1" id="KW-0378">Hydrolase</keyword>
<dbReference type="InterPro" id="IPR036412">
    <property type="entry name" value="HAD-like_sf"/>
</dbReference>
<reference evidence="1 2" key="1">
    <citation type="journal article" date="2017" name="Elife">
        <title>Extensive horizontal gene transfer in cheese-associated bacteria.</title>
        <authorList>
            <person name="Bonham K.S."/>
            <person name="Wolfe B.E."/>
            <person name="Dutton R.J."/>
        </authorList>
    </citation>
    <scope>NUCLEOTIDE SEQUENCE [LARGE SCALE GENOMIC DNA]</scope>
    <source>
        <strain evidence="1 2">JB196</strain>
    </source>
</reference>
<dbReference type="SUPFAM" id="SSF56784">
    <property type="entry name" value="HAD-like"/>
    <property type="match status" value="1"/>
</dbReference>
<dbReference type="GO" id="GO:0005829">
    <property type="term" value="C:cytosol"/>
    <property type="evidence" value="ECO:0007669"/>
    <property type="project" value="TreeGrafter"/>
</dbReference>
<evidence type="ECO:0000313" key="1">
    <source>
        <dbReference type="EMBL" id="RCS70453.1"/>
    </source>
</evidence>
<organism evidence="1 2">
    <name type="scientific">Vibrio casei</name>
    <dbReference type="NCBI Taxonomy" id="673372"/>
    <lineage>
        <taxon>Bacteria</taxon>
        <taxon>Pseudomonadati</taxon>
        <taxon>Pseudomonadota</taxon>
        <taxon>Gammaproteobacteria</taxon>
        <taxon>Vibrionales</taxon>
        <taxon>Vibrionaceae</taxon>
        <taxon>Vibrio</taxon>
    </lineage>
</organism>